<comment type="subcellular location">
    <subcellularLocation>
        <location evidence="1">Membrane</location>
        <topology evidence="1">Multi-pass membrane protein</topology>
    </subcellularLocation>
</comment>
<evidence type="ECO:0000256" key="6">
    <source>
        <dbReference type="ARBA" id="ARBA00023136"/>
    </source>
</evidence>
<sequence length="241" mass="26928">MTRVSNAPAGSLDRVVRWEDRTTWPLFVAAVLFVAALTWVWVDEGRHPLELGLASLFLAVLWVWFIVDYFIRLTLARGARRRFVKSRAFDLASLLLPFLRPFLILVYIWRLPVFRHGSPGAQRVRYVLITILFAFMLVYIGSYGVWLAERDAPGASIVNFGDAIWWGFTTLSTVGYGDFVPVTILGRVLAVGLMIGGFLVIGVVTATLISDLNDRIRTARVPSGTPDGEATAVERELDPET</sequence>
<keyword evidence="4 9" id="KW-1133">Transmembrane helix</keyword>
<evidence type="ECO:0000256" key="4">
    <source>
        <dbReference type="ARBA" id="ARBA00022989"/>
    </source>
</evidence>
<evidence type="ECO:0000313" key="11">
    <source>
        <dbReference type="EMBL" id="UOQ60982.1"/>
    </source>
</evidence>
<evidence type="ECO:0000313" key="12">
    <source>
        <dbReference type="Proteomes" id="UP000831775"/>
    </source>
</evidence>
<dbReference type="InterPro" id="IPR027359">
    <property type="entry name" value="Volt_channel_dom_sf"/>
</dbReference>
<dbReference type="Gene3D" id="1.20.120.350">
    <property type="entry name" value="Voltage-gated potassium channels. Chain C"/>
    <property type="match status" value="1"/>
</dbReference>
<keyword evidence="3 9" id="KW-0812">Transmembrane</keyword>
<keyword evidence="7 11" id="KW-0407">Ion channel</keyword>
<protein>
    <submittedName>
        <fullName evidence="11">Potassium channel family protein</fullName>
    </submittedName>
</protein>
<feature type="transmembrane region" description="Helical" evidence="9">
    <location>
        <begin position="157"/>
        <end position="176"/>
    </location>
</feature>
<dbReference type="Pfam" id="PF07885">
    <property type="entry name" value="Ion_trans_2"/>
    <property type="match status" value="1"/>
</dbReference>
<feature type="compositionally biased region" description="Basic and acidic residues" evidence="8">
    <location>
        <begin position="232"/>
        <end position="241"/>
    </location>
</feature>
<dbReference type="InterPro" id="IPR028325">
    <property type="entry name" value="VG_K_chnl"/>
</dbReference>
<accession>A0ABY4FXG4</accession>
<keyword evidence="5" id="KW-0406">Ion transport</keyword>
<feature type="transmembrane region" description="Helical" evidence="9">
    <location>
        <begin position="91"/>
        <end position="109"/>
    </location>
</feature>
<feature type="transmembrane region" description="Helical" evidence="9">
    <location>
        <begin position="188"/>
        <end position="210"/>
    </location>
</feature>
<organism evidence="11 12">
    <name type="scientific">Leucobacter rhizosphaerae</name>
    <dbReference type="NCBI Taxonomy" id="2932245"/>
    <lineage>
        <taxon>Bacteria</taxon>
        <taxon>Bacillati</taxon>
        <taxon>Actinomycetota</taxon>
        <taxon>Actinomycetes</taxon>
        <taxon>Micrococcales</taxon>
        <taxon>Microbacteriaceae</taxon>
        <taxon>Leucobacter</taxon>
    </lineage>
</organism>
<feature type="domain" description="Potassium channel" evidence="10">
    <location>
        <begin position="135"/>
        <end position="210"/>
    </location>
</feature>
<evidence type="ECO:0000256" key="1">
    <source>
        <dbReference type="ARBA" id="ARBA00004141"/>
    </source>
</evidence>
<dbReference type="EMBL" id="CP095043">
    <property type="protein sequence ID" value="UOQ60982.1"/>
    <property type="molecule type" value="Genomic_DNA"/>
</dbReference>
<keyword evidence="6 9" id="KW-0472">Membrane</keyword>
<dbReference type="PANTHER" id="PTHR11537:SF254">
    <property type="entry name" value="POTASSIUM VOLTAGE-GATED CHANNEL PROTEIN SHAB"/>
    <property type="match status" value="1"/>
</dbReference>
<evidence type="ECO:0000256" key="7">
    <source>
        <dbReference type="ARBA" id="ARBA00023303"/>
    </source>
</evidence>
<dbReference type="InterPro" id="IPR013099">
    <property type="entry name" value="K_chnl_dom"/>
</dbReference>
<gene>
    <name evidence="11" type="ORF">MUN76_03115</name>
</gene>
<dbReference type="Proteomes" id="UP000831775">
    <property type="component" value="Chromosome"/>
</dbReference>
<evidence type="ECO:0000256" key="8">
    <source>
        <dbReference type="SAM" id="MobiDB-lite"/>
    </source>
</evidence>
<dbReference type="Gene3D" id="1.20.5.110">
    <property type="match status" value="1"/>
</dbReference>
<feature type="transmembrane region" description="Helical" evidence="9">
    <location>
        <begin position="54"/>
        <end position="71"/>
    </location>
</feature>
<evidence type="ECO:0000256" key="3">
    <source>
        <dbReference type="ARBA" id="ARBA00022692"/>
    </source>
</evidence>
<evidence type="ECO:0000256" key="2">
    <source>
        <dbReference type="ARBA" id="ARBA00022448"/>
    </source>
</evidence>
<evidence type="ECO:0000259" key="10">
    <source>
        <dbReference type="Pfam" id="PF07885"/>
    </source>
</evidence>
<name>A0ABY4FXG4_9MICO</name>
<feature type="region of interest" description="Disordered" evidence="8">
    <location>
        <begin position="220"/>
        <end position="241"/>
    </location>
</feature>
<evidence type="ECO:0000256" key="9">
    <source>
        <dbReference type="SAM" id="Phobius"/>
    </source>
</evidence>
<dbReference type="GO" id="GO:0034220">
    <property type="term" value="P:monoatomic ion transmembrane transport"/>
    <property type="evidence" value="ECO:0007669"/>
    <property type="project" value="UniProtKB-KW"/>
</dbReference>
<evidence type="ECO:0000256" key="5">
    <source>
        <dbReference type="ARBA" id="ARBA00023065"/>
    </source>
</evidence>
<feature type="transmembrane region" description="Helical" evidence="9">
    <location>
        <begin position="24"/>
        <end position="42"/>
    </location>
</feature>
<reference evidence="11 12" key="1">
    <citation type="submission" date="2022-04" db="EMBL/GenBank/DDBJ databases">
        <title>Leucobacter sp. isolated from rhizosphere of onion.</title>
        <authorList>
            <person name="Won M."/>
            <person name="Lee C.-M."/>
            <person name="Woen H.-Y."/>
            <person name="Kwon S.-W."/>
        </authorList>
    </citation>
    <scope>NUCLEOTIDE SEQUENCE [LARGE SCALE GENOMIC DNA]</scope>
    <source>
        <strain evidence="11 12">H25R-14</strain>
    </source>
</reference>
<dbReference type="PANTHER" id="PTHR11537">
    <property type="entry name" value="VOLTAGE-GATED POTASSIUM CHANNEL"/>
    <property type="match status" value="1"/>
</dbReference>
<keyword evidence="12" id="KW-1185">Reference proteome</keyword>
<dbReference type="Gene3D" id="1.10.287.70">
    <property type="match status" value="1"/>
</dbReference>
<proteinExistence type="predicted"/>
<keyword evidence="2" id="KW-0813">Transport</keyword>
<feature type="transmembrane region" description="Helical" evidence="9">
    <location>
        <begin position="124"/>
        <end position="145"/>
    </location>
</feature>
<dbReference type="SUPFAM" id="SSF81324">
    <property type="entry name" value="Voltage-gated potassium channels"/>
    <property type="match status" value="1"/>
</dbReference>
<dbReference type="RefSeq" id="WP_244687054.1">
    <property type="nucleotide sequence ID" value="NZ_CP095043.1"/>
</dbReference>